<organism evidence="1 2">
    <name type="scientific">Rosa chinensis</name>
    <name type="common">China rose</name>
    <dbReference type="NCBI Taxonomy" id="74649"/>
    <lineage>
        <taxon>Eukaryota</taxon>
        <taxon>Viridiplantae</taxon>
        <taxon>Streptophyta</taxon>
        <taxon>Embryophyta</taxon>
        <taxon>Tracheophyta</taxon>
        <taxon>Spermatophyta</taxon>
        <taxon>Magnoliopsida</taxon>
        <taxon>eudicotyledons</taxon>
        <taxon>Gunneridae</taxon>
        <taxon>Pentapetalae</taxon>
        <taxon>rosids</taxon>
        <taxon>fabids</taxon>
        <taxon>Rosales</taxon>
        <taxon>Rosaceae</taxon>
        <taxon>Rosoideae</taxon>
        <taxon>Rosoideae incertae sedis</taxon>
        <taxon>Rosa</taxon>
    </lineage>
</organism>
<protein>
    <submittedName>
        <fullName evidence="1">Uncharacterized protein</fullName>
    </submittedName>
</protein>
<dbReference type="Gramene" id="PRQ59275">
    <property type="protein sequence ID" value="PRQ59275"/>
    <property type="gene ID" value="RchiOBHm_Chr1g0368401"/>
</dbReference>
<dbReference type="EMBL" id="PDCK01000039">
    <property type="protein sequence ID" value="PRQ59275.1"/>
    <property type="molecule type" value="Genomic_DNA"/>
</dbReference>
<comment type="caution">
    <text evidence="1">The sequence shown here is derived from an EMBL/GenBank/DDBJ whole genome shotgun (WGS) entry which is preliminary data.</text>
</comment>
<reference evidence="1 2" key="1">
    <citation type="journal article" date="2018" name="Nat. Genet.">
        <title>The Rosa genome provides new insights in the design of modern roses.</title>
        <authorList>
            <person name="Bendahmane M."/>
        </authorList>
    </citation>
    <scope>NUCLEOTIDE SEQUENCE [LARGE SCALE GENOMIC DNA]</scope>
    <source>
        <strain evidence="2">cv. Old Blush</strain>
    </source>
</reference>
<accession>A0A2P6SKR4</accession>
<dbReference type="Proteomes" id="UP000238479">
    <property type="component" value="Chromosome 1"/>
</dbReference>
<dbReference type="AlphaFoldDB" id="A0A2P6SKR4"/>
<gene>
    <name evidence="1" type="ORF">RchiOBHm_Chr1g0368401</name>
</gene>
<evidence type="ECO:0000313" key="1">
    <source>
        <dbReference type="EMBL" id="PRQ59275.1"/>
    </source>
</evidence>
<sequence length="55" mass="6428">MQINAWFGSITEELQNWMEPLSNDHRHIWNIICCGDYLSYFGIVKGMAWNEGNHG</sequence>
<evidence type="ECO:0000313" key="2">
    <source>
        <dbReference type="Proteomes" id="UP000238479"/>
    </source>
</evidence>
<keyword evidence="2" id="KW-1185">Reference proteome</keyword>
<name>A0A2P6SKR4_ROSCH</name>
<proteinExistence type="predicted"/>